<dbReference type="SUPFAM" id="SSF161098">
    <property type="entry name" value="MetI-like"/>
    <property type="match status" value="1"/>
</dbReference>
<keyword evidence="10" id="KW-1185">Reference proteome</keyword>
<reference evidence="9 10" key="1">
    <citation type="submission" date="2019-06" db="EMBL/GenBank/DDBJ databases">
        <title>Sequencing the genomes of 1000 actinobacteria strains.</title>
        <authorList>
            <person name="Klenk H.-P."/>
        </authorList>
    </citation>
    <scope>NUCLEOTIDE SEQUENCE [LARGE SCALE GENOMIC DNA]</scope>
    <source>
        <strain evidence="9 10">DSM 18031</strain>
    </source>
</reference>
<feature type="transmembrane region" description="Helical" evidence="7">
    <location>
        <begin position="188"/>
        <end position="207"/>
    </location>
</feature>
<dbReference type="AlphaFoldDB" id="A0A543HSJ3"/>
<evidence type="ECO:0000256" key="3">
    <source>
        <dbReference type="ARBA" id="ARBA00022475"/>
    </source>
</evidence>
<feature type="transmembrane region" description="Helical" evidence="7">
    <location>
        <begin position="21"/>
        <end position="43"/>
    </location>
</feature>
<evidence type="ECO:0000256" key="4">
    <source>
        <dbReference type="ARBA" id="ARBA00022692"/>
    </source>
</evidence>
<dbReference type="GO" id="GO:0005886">
    <property type="term" value="C:plasma membrane"/>
    <property type="evidence" value="ECO:0007669"/>
    <property type="project" value="UniProtKB-SubCell"/>
</dbReference>
<dbReference type="GO" id="GO:0055085">
    <property type="term" value="P:transmembrane transport"/>
    <property type="evidence" value="ECO:0007669"/>
    <property type="project" value="InterPro"/>
</dbReference>
<comment type="caution">
    <text evidence="9">The sequence shown here is derived from an EMBL/GenBank/DDBJ whole genome shotgun (WGS) entry which is preliminary data.</text>
</comment>
<keyword evidence="5 7" id="KW-1133">Transmembrane helix</keyword>
<accession>A0A543HSJ3</accession>
<evidence type="ECO:0000313" key="10">
    <source>
        <dbReference type="Proteomes" id="UP000318331"/>
    </source>
</evidence>
<dbReference type="Pfam" id="PF00528">
    <property type="entry name" value="BPD_transp_1"/>
    <property type="match status" value="1"/>
</dbReference>
<dbReference type="PANTHER" id="PTHR43163">
    <property type="entry name" value="DIPEPTIDE TRANSPORT SYSTEM PERMEASE PROTEIN DPPB-RELATED"/>
    <property type="match status" value="1"/>
</dbReference>
<evidence type="ECO:0000256" key="2">
    <source>
        <dbReference type="ARBA" id="ARBA00022448"/>
    </source>
</evidence>
<dbReference type="RefSeq" id="WP_246054637.1">
    <property type="nucleotide sequence ID" value="NZ_BAAAYS010000004.1"/>
</dbReference>
<protein>
    <submittedName>
        <fullName evidence="9">Peptide/nickel transport system permease protein</fullName>
    </submittedName>
</protein>
<organism evidence="9 10">
    <name type="scientific">Klugiella xanthotipulae</name>
    <dbReference type="NCBI Taxonomy" id="244735"/>
    <lineage>
        <taxon>Bacteria</taxon>
        <taxon>Bacillati</taxon>
        <taxon>Actinomycetota</taxon>
        <taxon>Actinomycetes</taxon>
        <taxon>Micrococcales</taxon>
        <taxon>Microbacteriaceae</taxon>
        <taxon>Klugiella</taxon>
    </lineage>
</organism>
<proteinExistence type="inferred from homology"/>
<comment type="subcellular location">
    <subcellularLocation>
        <location evidence="1 7">Cell membrane</location>
        <topology evidence="1 7">Multi-pass membrane protein</topology>
    </subcellularLocation>
</comment>
<dbReference type="CDD" id="cd06261">
    <property type="entry name" value="TM_PBP2"/>
    <property type="match status" value="1"/>
</dbReference>
<evidence type="ECO:0000313" key="9">
    <source>
        <dbReference type="EMBL" id="TQM61302.1"/>
    </source>
</evidence>
<feature type="domain" description="ABC transmembrane type-1" evidence="8">
    <location>
        <begin position="113"/>
        <end position="311"/>
    </location>
</feature>
<dbReference type="InterPro" id="IPR000515">
    <property type="entry name" value="MetI-like"/>
</dbReference>
<feature type="transmembrane region" description="Helical" evidence="7">
    <location>
        <begin position="119"/>
        <end position="138"/>
    </location>
</feature>
<keyword evidence="4 7" id="KW-0812">Transmembrane</keyword>
<evidence type="ECO:0000256" key="1">
    <source>
        <dbReference type="ARBA" id="ARBA00004651"/>
    </source>
</evidence>
<sequence>MTPISPRSNRSRQVHVIARAVLLRLGGLVVVLWGTVTLAFFALKLVRGNPVDIMLGTHGQIAPSRRAEIESDWGLDLSWGEQYIRYVVRVLSGDLGTSYQLRKPVAQIIGDQLVPTLQLSATALLIATLLVSLGALLGRRRWMRRVLGTVELVAVSAPIFWTALLLLTVFSFALGWFPVSGSRGLNSLVLPAVTIAIPVSAMVGQMLRQGIERAEAEPFIETVRARGVGPGRLLTHHTLRHAANNTLTLGAYIAGSLVGGAVLVETIFGRSGLGRVMLTAILGRDIPVVLGAILVIALVFVVVNTAVDVLSAVIDPRLSGSFVGASLVVAGER</sequence>
<feature type="transmembrane region" description="Helical" evidence="7">
    <location>
        <begin position="150"/>
        <end position="176"/>
    </location>
</feature>
<dbReference type="EMBL" id="VFPN01000003">
    <property type="protein sequence ID" value="TQM61302.1"/>
    <property type="molecule type" value="Genomic_DNA"/>
</dbReference>
<dbReference type="Gene3D" id="1.10.3720.10">
    <property type="entry name" value="MetI-like"/>
    <property type="match status" value="1"/>
</dbReference>
<feature type="transmembrane region" description="Helical" evidence="7">
    <location>
        <begin position="288"/>
        <end position="307"/>
    </location>
</feature>
<gene>
    <name evidence="9" type="ORF">FB466_2250</name>
</gene>
<name>A0A543HSJ3_9MICO</name>
<feature type="transmembrane region" description="Helical" evidence="7">
    <location>
        <begin position="249"/>
        <end position="268"/>
    </location>
</feature>
<comment type="similarity">
    <text evidence="7">Belongs to the binding-protein-dependent transport system permease family.</text>
</comment>
<evidence type="ECO:0000256" key="5">
    <source>
        <dbReference type="ARBA" id="ARBA00022989"/>
    </source>
</evidence>
<keyword evidence="6 7" id="KW-0472">Membrane</keyword>
<dbReference type="InterPro" id="IPR035906">
    <property type="entry name" value="MetI-like_sf"/>
</dbReference>
<keyword evidence="3" id="KW-1003">Cell membrane</keyword>
<evidence type="ECO:0000259" key="8">
    <source>
        <dbReference type="PROSITE" id="PS50928"/>
    </source>
</evidence>
<dbReference type="PANTHER" id="PTHR43163:SF6">
    <property type="entry name" value="DIPEPTIDE TRANSPORT SYSTEM PERMEASE PROTEIN DPPB-RELATED"/>
    <property type="match status" value="1"/>
</dbReference>
<keyword evidence="2 7" id="KW-0813">Transport</keyword>
<evidence type="ECO:0000256" key="7">
    <source>
        <dbReference type="RuleBase" id="RU363032"/>
    </source>
</evidence>
<dbReference type="PROSITE" id="PS50928">
    <property type="entry name" value="ABC_TM1"/>
    <property type="match status" value="1"/>
</dbReference>
<evidence type="ECO:0000256" key="6">
    <source>
        <dbReference type="ARBA" id="ARBA00023136"/>
    </source>
</evidence>
<dbReference type="Proteomes" id="UP000318331">
    <property type="component" value="Unassembled WGS sequence"/>
</dbReference>